<dbReference type="SUPFAM" id="SSF55874">
    <property type="entry name" value="ATPase domain of HSP90 chaperone/DNA topoisomerase II/histidine kinase"/>
    <property type="match status" value="1"/>
</dbReference>
<accession>A0A645EG72</accession>
<dbReference type="Pfam" id="PF14501">
    <property type="entry name" value="HATPase_c_5"/>
    <property type="match status" value="1"/>
</dbReference>
<evidence type="ECO:0000259" key="3">
    <source>
        <dbReference type="Pfam" id="PF14501"/>
    </source>
</evidence>
<proteinExistence type="predicted"/>
<dbReference type="GO" id="GO:0042802">
    <property type="term" value="F:identical protein binding"/>
    <property type="evidence" value="ECO:0007669"/>
    <property type="project" value="TreeGrafter"/>
</dbReference>
<reference evidence="4" key="1">
    <citation type="submission" date="2019-08" db="EMBL/GenBank/DDBJ databases">
        <authorList>
            <person name="Kucharzyk K."/>
            <person name="Murdoch R.W."/>
            <person name="Higgins S."/>
            <person name="Loffler F."/>
        </authorList>
    </citation>
    <scope>NUCLEOTIDE SEQUENCE</scope>
</reference>
<dbReference type="InterPro" id="IPR036890">
    <property type="entry name" value="HATPase_C_sf"/>
</dbReference>
<name>A0A645EG72_9ZZZZ</name>
<keyword evidence="2" id="KW-0472">Membrane</keyword>
<sequence length="308" mass="35211">MLFGAILLFNFKYLRPRFRRLVEILGKEWHFIALVAFFFYVLEAVILYYPRLYWYEGDNRWHLFASSYLVFFSVYWLIFRSINAIVGKYEGQERERILAQQNKFWEEQLDEQKNAVNAARRDRHDLRHHYDTLLSMLEGGKTQEAVFYLNAQTRRTESAALAGVCEHPAANAILSRWVARARENGIKTEIDAGIPANLPMDEVALVGILANSFENAVEGCLRCPEDSERYIKAKIAYSVYNGAGKLHIVVENSCADDIVFESGFPVSEKPGGGTGTKSIACTAERYNGMVEFTAQNGVFRTRVLLHLL</sequence>
<keyword evidence="2" id="KW-1133">Transmembrane helix</keyword>
<gene>
    <name evidence="4" type="ORF">SDC9_147641</name>
</gene>
<feature type="coiled-coil region" evidence="1">
    <location>
        <begin position="95"/>
        <end position="129"/>
    </location>
</feature>
<dbReference type="CDD" id="cd16935">
    <property type="entry name" value="HATPase_AgrC-ComD-like"/>
    <property type="match status" value="1"/>
</dbReference>
<organism evidence="4">
    <name type="scientific">bioreactor metagenome</name>
    <dbReference type="NCBI Taxonomy" id="1076179"/>
    <lineage>
        <taxon>unclassified sequences</taxon>
        <taxon>metagenomes</taxon>
        <taxon>ecological metagenomes</taxon>
    </lineage>
</organism>
<dbReference type="AlphaFoldDB" id="A0A645EG72"/>
<protein>
    <recommendedName>
        <fullName evidence="3">Sensor histidine kinase NatK-like C-terminal domain-containing protein</fullName>
    </recommendedName>
</protein>
<evidence type="ECO:0000256" key="2">
    <source>
        <dbReference type="SAM" id="Phobius"/>
    </source>
</evidence>
<dbReference type="InterPro" id="IPR032834">
    <property type="entry name" value="NatK-like_C"/>
</dbReference>
<feature type="domain" description="Sensor histidine kinase NatK-like C-terminal" evidence="3">
    <location>
        <begin position="202"/>
        <end position="305"/>
    </location>
</feature>
<evidence type="ECO:0000256" key="1">
    <source>
        <dbReference type="SAM" id="Coils"/>
    </source>
</evidence>
<feature type="transmembrane region" description="Helical" evidence="2">
    <location>
        <begin position="29"/>
        <end position="49"/>
    </location>
</feature>
<comment type="caution">
    <text evidence="4">The sequence shown here is derived from an EMBL/GenBank/DDBJ whole genome shotgun (WGS) entry which is preliminary data.</text>
</comment>
<dbReference type="Gene3D" id="3.30.565.10">
    <property type="entry name" value="Histidine kinase-like ATPase, C-terminal domain"/>
    <property type="match status" value="1"/>
</dbReference>
<dbReference type="PANTHER" id="PTHR40448">
    <property type="entry name" value="TWO-COMPONENT SENSOR HISTIDINE KINASE"/>
    <property type="match status" value="1"/>
</dbReference>
<dbReference type="EMBL" id="VSSQ01046474">
    <property type="protein sequence ID" value="MPN00446.1"/>
    <property type="molecule type" value="Genomic_DNA"/>
</dbReference>
<feature type="transmembrane region" description="Helical" evidence="2">
    <location>
        <begin position="61"/>
        <end position="79"/>
    </location>
</feature>
<evidence type="ECO:0000313" key="4">
    <source>
        <dbReference type="EMBL" id="MPN00446.1"/>
    </source>
</evidence>
<keyword evidence="2" id="KW-0812">Transmembrane</keyword>
<keyword evidence="1" id="KW-0175">Coiled coil</keyword>
<dbReference type="PANTHER" id="PTHR40448:SF1">
    <property type="entry name" value="TWO-COMPONENT SENSOR HISTIDINE KINASE"/>
    <property type="match status" value="1"/>
</dbReference>